<dbReference type="AlphaFoldDB" id="A0AAF0AY29"/>
<evidence type="ECO:0000256" key="7">
    <source>
        <dbReference type="SAM" id="Phobius"/>
    </source>
</evidence>
<sequence length="223" mass="25413">MLQTLLNCHAYMPWCFEIPAMAIFLRSTITLPLAIYSIKTARRYGQVQPLLKEAKKRCPDDKAYKTFRSKIYKRLSCHPVKLYALPFTQLPLFAFASFQLRKAVEVSPDSMSTEGMLWFPDLTMPDPLGVLPAILACTYLTNMSILRRPQDSRLLRIFNTAGILSAFAVSFMAFKTSTALSLYWTTSAIYSLVQNICLRNMFKQGDPRLVLRPLKAQKKGKPN</sequence>
<gene>
    <name evidence="9" type="primary">cox18</name>
    <name evidence="9" type="ORF">SOMG_02985</name>
</gene>
<feature type="transmembrane region" description="Helical" evidence="7">
    <location>
        <begin position="20"/>
        <end position="38"/>
    </location>
</feature>
<dbReference type="InterPro" id="IPR001708">
    <property type="entry name" value="YidC/ALB3/OXA1/COX18"/>
</dbReference>
<evidence type="ECO:0000256" key="6">
    <source>
        <dbReference type="RuleBase" id="RU003945"/>
    </source>
</evidence>
<dbReference type="GO" id="GO:0005743">
    <property type="term" value="C:mitochondrial inner membrane"/>
    <property type="evidence" value="ECO:0007669"/>
    <property type="project" value="TreeGrafter"/>
</dbReference>
<dbReference type="GO" id="GO:0032979">
    <property type="term" value="P:protein insertion into mitochondrial inner membrane from matrix"/>
    <property type="evidence" value="ECO:0007669"/>
    <property type="project" value="TreeGrafter"/>
</dbReference>
<reference evidence="9 10" key="1">
    <citation type="journal article" date="2023" name="G3 (Bethesda)">
        <title>A high-quality reference genome for the fission yeast Schizosaccharomyces osmophilus.</title>
        <authorList>
            <person name="Jia G.S."/>
            <person name="Zhang W.C."/>
            <person name="Liang Y."/>
            <person name="Liu X.H."/>
            <person name="Rhind N."/>
            <person name="Pidoux A."/>
            <person name="Brysch-Herzberg M."/>
            <person name="Du L.L."/>
        </authorList>
    </citation>
    <scope>NUCLEOTIDE SEQUENCE [LARGE SCALE GENOMIC DNA]</scope>
    <source>
        <strain evidence="9 10">CBS 15793</strain>
    </source>
</reference>
<dbReference type="PANTHER" id="PTHR12428">
    <property type="entry name" value="OXA1"/>
    <property type="match status" value="1"/>
</dbReference>
<proteinExistence type="inferred from homology"/>
<dbReference type="GO" id="GO:0033617">
    <property type="term" value="P:mitochondrial respiratory chain complex IV assembly"/>
    <property type="evidence" value="ECO:0007669"/>
    <property type="project" value="TreeGrafter"/>
</dbReference>
<dbReference type="EMBL" id="CP115612">
    <property type="protein sequence ID" value="WBW74615.1"/>
    <property type="molecule type" value="Genomic_DNA"/>
</dbReference>
<organism evidence="9 10">
    <name type="scientific">Schizosaccharomyces osmophilus</name>
    <dbReference type="NCBI Taxonomy" id="2545709"/>
    <lineage>
        <taxon>Eukaryota</taxon>
        <taxon>Fungi</taxon>
        <taxon>Dikarya</taxon>
        <taxon>Ascomycota</taxon>
        <taxon>Taphrinomycotina</taxon>
        <taxon>Schizosaccharomycetes</taxon>
        <taxon>Schizosaccharomycetales</taxon>
        <taxon>Schizosaccharomycetaceae</taxon>
        <taxon>Schizosaccharomyces</taxon>
    </lineage>
</organism>
<keyword evidence="5 7" id="KW-0472">Membrane</keyword>
<dbReference type="GO" id="GO:0032977">
    <property type="term" value="F:membrane insertase activity"/>
    <property type="evidence" value="ECO:0007669"/>
    <property type="project" value="InterPro"/>
</dbReference>
<dbReference type="KEGG" id="som:SOMG_02985"/>
<evidence type="ECO:0000259" key="8">
    <source>
        <dbReference type="Pfam" id="PF02096"/>
    </source>
</evidence>
<keyword evidence="3 6" id="KW-0812">Transmembrane</keyword>
<evidence type="ECO:0000256" key="2">
    <source>
        <dbReference type="ARBA" id="ARBA00009877"/>
    </source>
</evidence>
<dbReference type="CDD" id="cd20069">
    <property type="entry name" value="5TM_Oxa1-like"/>
    <property type="match status" value="1"/>
</dbReference>
<keyword evidence="4 7" id="KW-1133">Transmembrane helix</keyword>
<feature type="transmembrane region" description="Helical" evidence="7">
    <location>
        <begin position="180"/>
        <end position="198"/>
    </location>
</feature>
<accession>A0AAF0AY29</accession>
<comment type="subcellular location">
    <subcellularLocation>
        <location evidence="1 6">Membrane</location>
        <topology evidence="1 6">Multi-pass membrane protein</topology>
    </subcellularLocation>
</comment>
<dbReference type="Pfam" id="PF02096">
    <property type="entry name" value="60KD_IMP"/>
    <property type="match status" value="1"/>
</dbReference>
<dbReference type="Proteomes" id="UP001212411">
    <property type="component" value="Chromosome 2"/>
</dbReference>
<dbReference type="InterPro" id="IPR028055">
    <property type="entry name" value="YidC/Oxa/ALB_C"/>
</dbReference>
<feature type="transmembrane region" description="Helical" evidence="7">
    <location>
        <begin position="157"/>
        <end position="174"/>
    </location>
</feature>
<evidence type="ECO:0000256" key="3">
    <source>
        <dbReference type="ARBA" id="ARBA00022692"/>
    </source>
</evidence>
<keyword evidence="10" id="KW-1185">Reference proteome</keyword>
<evidence type="ECO:0000256" key="1">
    <source>
        <dbReference type="ARBA" id="ARBA00004141"/>
    </source>
</evidence>
<evidence type="ECO:0000256" key="5">
    <source>
        <dbReference type="ARBA" id="ARBA00023136"/>
    </source>
</evidence>
<dbReference type="GeneID" id="80876465"/>
<dbReference type="PANTHER" id="PTHR12428:SF65">
    <property type="entry name" value="CYTOCHROME C OXIDASE ASSEMBLY PROTEIN COX18, MITOCHONDRIAL"/>
    <property type="match status" value="1"/>
</dbReference>
<comment type="similarity">
    <text evidence="2 6">Belongs to the OXA1/ALB3/YidC family.</text>
</comment>
<name>A0AAF0AY29_9SCHI</name>
<dbReference type="RefSeq" id="XP_056038858.1">
    <property type="nucleotide sequence ID" value="XM_056181776.1"/>
</dbReference>
<evidence type="ECO:0000313" key="10">
    <source>
        <dbReference type="Proteomes" id="UP001212411"/>
    </source>
</evidence>
<feature type="domain" description="Membrane insertase YidC/Oxa/ALB C-terminal" evidence="8">
    <location>
        <begin position="14"/>
        <end position="199"/>
    </location>
</feature>
<protein>
    <submittedName>
        <fullName evidence="9">Mitochondrial inner membrane insertase Cox18</fullName>
    </submittedName>
</protein>
<evidence type="ECO:0000256" key="4">
    <source>
        <dbReference type="ARBA" id="ARBA00022989"/>
    </source>
</evidence>
<evidence type="ECO:0000313" key="9">
    <source>
        <dbReference type="EMBL" id="WBW74615.1"/>
    </source>
</evidence>